<reference evidence="2 3" key="1">
    <citation type="submission" date="2019-08" db="EMBL/GenBank/DDBJ databases">
        <title>Complete genome sequence of Terriglobus albidus strain ORNL.</title>
        <authorList>
            <person name="Podar M."/>
        </authorList>
    </citation>
    <scope>NUCLEOTIDE SEQUENCE [LARGE SCALE GENOMIC DNA]</scope>
    <source>
        <strain evidence="2 3">ORNL</strain>
    </source>
</reference>
<organism evidence="2 3">
    <name type="scientific">Terriglobus albidus</name>
    <dbReference type="NCBI Taxonomy" id="1592106"/>
    <lineage>
        <taxon>Bacteria</taxon>
        <taxon>Pseudomonadati</taxon>
        <taxon>Acidobacteriota</taxon>
        <taxon>Terriglobia</taxon>
        <taxon>Terriglobales</taxon>
        <taxon>Acidobacteriaceae</taxon>
        <taxon>Terriglobus</taxon>
    </lineage>
</organism>
<evidence type="ECO:0000313" key="2">
    <source>
        <dbReference type="EMBL" id="QEE26550.1"/>
    </source>
</evidence>
<dbReference type="RefSeq" id="WP_147645688.1">
    <property type="nucleotide sequence ID" value="NZ_CP042806.1"/>
</dbReference>
<evidence type="ECO:0000259" key="1">
    <source>
        <dbReference type="Pfam" id="PF12697"/>
    </source>
</evidence>
<dbReference type="InterPro" id="IPR029058">
    <property type="entry name" value="AB_hydrolase_fold"/>
</dbReference>
<dbReference type="PANTHER" id="PTHR43194:SF2">
    <property type="entry name" value="PEROXISOMAL MEMBRANE PROTEIN LPX1"/>
    <property type="match status" value="1"/>
</dbReference>
<feature type="domain" description="AB hydrolase-1" evidence="1">
    <location>
        <begin position="16"/>
        <end position="223"/>
    </location>
</feature>
<dbReference type="GO" id="GO:0016787">
    <property type="term" value="F:hydrolase activity"/>
    <property type="evidence" value="ECO:0007669"/>
    <property type="project" value="UniProtKB-KW"/>
</dbReference>
<dbReference type="EMBL" id="CP042806">
    <property type="protein sequence ID" value="QEE26550.1"/>
    <property type="molecule type" value="Genomic_DNA"/>
</dbReference>
<dbReference type="InterPro" id="IPR050228">
    <property type="entry name" value="Carboxylesterase_BioH"/>
</dbReference>
<dbReference type="InterPro" id="IPR000073">
    <property type="entry name" value="AB_hydrolase_1"/>
</dbReference>
<protein>
    <submittedName>
        <fullName evidence="2">Alpha/beta hydrolase</fullName>
    </submittedName>
</protein>
<proteinExistence type="predicted"/>
<dbReference type="AlphaFoldDB" id="A0A5B9E797"/>
<gene>
    <name evidence="2" type="ORF">FTW19_00115</name>
</gene>
<keyword evidence="3" id="KW-1185">Reference proteome</keyword>
<sequence length="238" mass="26403">MKLNVHEWGTGDRTALLIHGLFADHQNWYRVGPALAERGYRVIAPDLRGHGASPRGAYSPELWAADLVESLPKNADLAIGHSLAGMALALAVKGLAVRRAIYVDPTWKMNKEQHVSFGSTWRGQLAWTEEQWRAANPRWGTGDIEARVESMRTFDPACIEGLATGNGHDHMPERTDIPALILVADPSPFITSEDAVVLSSSGFDVQTLKGTSHSMFREDFDAFMSAMDEWLVRKPIRR</sequence>
<name>A0A5B9E797_9BACT</name>
<dbReference type="Pfam" id="PF12697">
    <property type="entry name" value="Abhydrolase_6"/>
    <property type="match status" value="1"/>
</dbReference>
<dbReference type="Gene3D" id="3.40.50.1820">
    <property type="entry name" value="alpha/beta hydrolase"/>
    <property type="match status" value="1"/>
</dbReference>
<accession>A0A5B9E797</accession>
<dbReference type="PANTHER" id="PTHR43194">
    <property type="entry name" value="HYDROLASE ALPHA/BETA FOLD FAMILY"/>
    <property type="match status" value="1"/>
</dbReference>
<dbReference type="SUPFAM" id="SSF53474">
    <property type="entry name" value="alpha/beta-Hydrolases"/>
    <property type="match status" value="1"/>
</dbReference>
<dbReference type="Proteomes" id="UP000321820">
    <property type="component" value="Chromosome"/>
</dbReference>
<dbReference type="KEGG" id="talb:FTW19_00115"/>
<evidence type="ECO:0000313" key="3">
    <source>
        <dbReference type="Proteomes" id="UP000321820"/>
    </source>
</evidence>
<keyword evidence="2" id="KW-0378">Hydrolase</keyword>
<dbReference type="OrthoDB" id="135231at2"/>